<dbReference type="PANTHER" id="PTHR31891">
    <property type="entry name" value="FORMAMIDASE C869.04-RELATED"/>
    <property type="match status" value="1"/>
</dbReference>
<dbReference type="AlphaFoldDB" id="A0A382I0C9"/>
<reference evidence="1" key="1">
    <citation type="submission" date="2018-05" db="EMBL/GenBank/DDBJ databases">
        <authorList>
            <person name="Lanie J.A."/>
            <person name="Ng W.-L."/>
            <person name="Kazmierczak K.M."/>
            <person name="Andrzejewski T.M."/>
            <person name="Davidsen T.M."/>
            <person name="Wayne K.J."/>
            <person name="Tettelin H."/>
            <person name="Glass J.I."/>
            <person name="Rusch D."/>
            <person name="Podicherti R."/>
            <person name="Tsui H.-C.T."/>
            <person name="Winkler M.E."/>
        </authorList>
    </citation>
    <scope>NUCLEOTIDE SEQUENCE</scope>
</reference>
<sequence>VITGPIYVEGAEPGDMLEIEILEIETRVNWGGNNTSPRGGVFSMSYPGFEEGDPALDIGEARHMIHTGEIDGQGVAFFSEDIQVPLAPFMGVMAVAPDPVVGEPGVIQAGVQSSRPPGAFGGNLDVKDLTAGTTLYLPVFHPGGLFYVGDPHSAQGDGEVSGTAIEQSLVGTFRFVLHKDVNIFGPRAENDSHYLIMGIDLDLDRAARQAVWEVVDFLVDEKGLTPDRALSLASIAVDFRVSEVVDLTQVVTGFIPKSIFIQ</sequence>
<dbReference type="PANTHER" id="PTHR31891:SF1">
    <property type="entry name" value="FORMAMIDASE C869.04-RELATED"/>
    <property type="match status" value="1"/>
</dbReference>
<dbReference type="Gene3D" id="2.60.120.580">
    <property type="entry name" value="Acetamidase/Formamidase-like domains"/>
    <property type="match status" value="2"/>
</dbReference>
<proteinExistence type="predicted"/>
<organism evidence="1">
    <name type="scientific">marine metagenome</name>
    <dbReference type="NCBI Taxonomy" id="408172"/>
    <lineage>
        <taxon>unclassified sequences</taxon>
        <taxon>metagenomes</taxon>
        <taxon>ecological metagenomes</taxon>
    </lineage>
</organism>
<protein>
    <recommendedName>
        <fullName evidence="2">Acetamidase</fullName>
    </recommendedName>
</protein>
<evidence type="ECO:0008006" key="2">
    <source>
        <dbReference type="Google" id="ProtNLM"/>
    </source>
</evidence>
<feature type="non-terminal residue" evidence="1">
    <location>
        <position position="1"/>
    </location>
</feature>
<dbReference type="GO" id="GO:0016811">
    <property type="term" value="F:hydrolase activity, acting on carbon-nitrogen (but not peptide) bonds, in linear amides"/>
    <property type="evidence" value="ECO:0007669"/>
    <property type="project" value="InterPro"/>
</dbReference>
<dbReference type="SUPFAM" id="SSF141130">
    <property type="entry name" value="Acetamidase/Formamidase-like"/>
    <property type="match status" value="1"/>
</dbReference>
<dbReference type="Pfam" id="PF03069">
    <property type="entry name" value="FmdA_AmdA"/>
    <property type="match status" value="2"/>
</dbReference>
<dbReference type="InterPro" id="IPR004304">
    <property type="entry name" value="FmdA_AmdA"/>
</dbReference>
<name>A0A382I0C9_9ZZZZ</name>
<evidence type="ECO:0000313" key="1">
    <source>
        <dbReference type="EMBL" id="SVB93008.1"/>
    </source>
</evidence>
<dbReference type="EMBL" id="UINC01064388">
    <property type="protein sequence ID" value="SVB93008.1"/>
    <property type="molecule type" value="Genomic_DNA"/>
</dbReference>
<gene>
    <name evidence="1" type="ORF">METZ01_LOCUS245862</name>
</gene>
<accession>A0A382I0C9</accession>
<dbReference type="Gene3D" id="3.10.28.20">
    <property type="entry name" value="Acetamidase/Formamidase-like domains"/>
    <property type="match status" value="1"/>
</dbReference>